<keyword evidence="2" id="KW-0812">Transmembrane</keyword>
<name>A0A4S4C5X0_9BACL</name>
<feature type="transmembrane region" description="Helical" evidence="2">
    <location>
        <begin position="81"/>
        <end position="100"/>
    </location>
</feature>
<sequence>MRRRWGRPFAIRWKLPQPVRSRGFRAGARRRGTSAFSASFSRSKRWRGRRRGRAGSSYASPGSSAQGWVTRPRRRMKRSTFWLLMLLVCLLVTIQSLALLDKHLRVPLMFLAKVKVMQSATEAVNQAMLDNLAQGADAAKMIQWKTNDAGKITGFLIDYKEQMRITSETIRVVDSVLKDQEALKEKIPIGHALNSPLLSSLGPSVSVRLHPASAVQAEVRTRQTSAGINMLQVEIYVHIATQIAIVIPFDQEPSLLETDIPLSYMMVVGDVPTYYYDGRGNPVGSGAAQAPALALPDASATTSATTSAPAEAEQQP</sequence>
<keyword evidence="2" id="KW-1133">Transmembrane helix</keyword>
<dbReference type="Proteomes" id="UP000310636">
    <property type="component" value="Unassembled WGS sequence"/>
</dbReference>
<dbReference type="NCBIfam" id="TIGR02832">
    <property type="entry name" value="spo_yunB"/>
    <property type="match status" value="1"/>
</dbReference>
<protein>
    <submittedName>
        <fullName evidence="3">Sporulation protein YunB</fullName>
    </submittedName>
</protein>
<evidence type="ECO:0000256" key="1">
    <source>
        <dbReference type="SAM" id="MobiDB-lite"/>
    </source>
</evidence>
<dbReference type="InterPro" id="IPR014197">
    <property type="entry name" value="Sporulation_prot_YunB"/>
</dbReference>
<keyword evidence="2" id="KW-0472">Membrane</keyword>
<evidence type="ECO:0000313" key="3">
    <source>
        <dbReference type="EMBL" id="THF82643.1"/>
    </source>
</evidence>
<keyword evidence="4" id="KW-1185">Reference proteome</keyword>
<feature type="region of interest" description="Disordered" evidence="1">
    <location>
        <begin position="35"/>
        <end position="70"/>
    </location>
</feature>
<gene>
    <name evidence="3" type="primary">yunB</name>
    <name evidence="3" type="ORF">E6C55_06105</name>
</gene>
<organism evidence="3 4">
    <name type="scientific">Cohnella fermenti</name>
    <dbReference type="NCBI Taxonomy" id="2565925"/>
    <lineage>
        <taxon>Bacteria</taxon>
        <taxon>Bacillati</taxon>
        <taxon>Bacillota</taxon>
        <taxon>Bacilli</taxon>
        <taxon>Bacillales</taxon>
        <taxon>Paenibacillaceae</taxon>
        <taxon>Cohnella</taxon>
    </lineage>
</organism>
<reference evidence="3 4" key="1">
    <citation type="submission" date="2019-04" db="EMBL/GenBank/DDBJ databases">
        <title>Cohnella sp. nov. isolated from preserved vegetables.</title>
        <authorList>
            <person name="Lin S.-Y."/>
            <person name="Hung M.-H."/>
            <person name="Young C.-C."/>
        </authorList>
    </citation>
    <scope>NUCLEOTIDE SEQUENCE [LARGE SCALE GENOMIC DNA]</scope>
    <source>
        <strain evidence="3 4">CC-MHH1044</strain>
    </source>
</reference>
<dbReference type="RefSeq" id="WP_136368903.1">
    <property type="nucleotide sequence ID" value="NZ_SSOB01000006.1"/>
</dbReference>
<proteinExistence type="predicted"/>
<accession>A0A4S4C5X0</accession>
<dbReference type="EMBL" id="SSOB01000006">
    <property type="protein sequence ID" value="THF82643.1"/>
    <property type="molecule type" value="Genomic_DNA"/>
</dbReference>
<feature type="compositionally biased region" description="Low complexity" evidence="1">
    <location>
        <begin position="287"/>
        <end position="316"/>
    </location>
</feature>
<feature type="compositionally biased region" description="Basic residues" evidence="1">
    <location>
        <begin position="42"/>
        <end position="53"/>
    </location>
</feature>
<evidence type="ECO:0000256" key="2">
    <source>
        <dbReference type="SAM" id="Phobius"/>
    </source>
</evidence>
<dbReference type="OrthoDB" id="1649278at2"/>
<comment type="caution">
    <text evidence="3">The sequence shown here is derived from an EMBL/GenBank/DDBJ whole genome shotgun (WGS) entry which is preliminary data.</text>
</comment>
<feature type="compositionally biased region" description="Low complexity" evidence="1">
    <location>
        <begin position="54"/>
        <end position="67"/>
    </location>
</feature>
<evidence type="ECO:0000313" key="4">
    <source>
        <dbReference type="Proteomes" id="UP000310636"/>
    </source>
</evidence>
<dbReference type="AlphaFoldDB" id="A0A4S4C5X0"/>
<feature type="region of interest" description="Disordered" evidence="1">
    <location>
        <begin position="286"/>
        <end position="316"/>
    </location>
</feature>
<dbReference type="Pfam" id="PF09560">
    <property type="entry name" value="Spore_YunB"/>
    <property type="match status" value="1"/>
</dbReference>